<organism evidence="1">
    <name type="scientific">Campylobacter jejuni</name>
    <dbReference type="NCBI Taxonomy" id="197"/>
    <lineage>
        <taxon>Bacteria</taxon>
        <taxon>Pseudomonadati</taxon>
        <taxon>Campylobacterota</taxon>
        <taxon>Epsilonproteobacteria</taxon>
        <taxon>Campylobacterales</taxon>
        <taxon>Campylobacteraceae</taxon>
        <taxon>Campylobacter</taxon>
    </lineage>
</organism>
<proteinExistence type="predicted"/>
<dbReference type="GO" id="GO:0016740">
    <property type="term" value="F:transferase activity"/>
    <property type="evidence" value="ECO:0007669"/>
    <property type="project" value="UniProtKB-KW"/>
</dbReference>
<accession>A0A6F9LCW0</accession>
<dbReference type="AlphaFoldDB" id="A0A6F9LCW0"/>
<sequence length="225" mass="27612">DEIITIKEEDFKNYLNKEKISQILIDVSEYDCLKHFLKDYSCVYFKKGILPNSWLFFDENMDEIYKRKYWNFDLSTTQIDEIRIYFDYLSLEKKNEIINFLKKNKIIDENDRYKFIFYLKNELYSFAEFGRFYQIIFNKQKLLILNNCDKTFYPLQSFVYKPYLYEVKSMNIFSKILEFLGIYFIQSIVSQTKFYRLARKLFFNPKDFFKDSGKVNFKKLSNESN</sequence>
<gene>
    <name evidence="1" type="ORF">FVY41_08490</name>
</gene>
<reference evidence="1" key="1">
    <citation type="submission" date="2019-08" db="EMBL/GenBank/DDBJ databases">
        <authorList>
            <person name="Ashton P.M."/>
            <person name="Dallman T."/>
            <person name="Nair S."/>
            <person name="De Pinna E."/>
            <person name="Peters T."/>
            <person name="Grant K."/>
        </authorList>
    </citation>
    <scope>NUCLEOTIDE SEQUENCE</scope>
    <source>
        <strain evidence="1">405978</strain>
    </source>
</reference>
<feature type="non-terminal residue" evidence="1">
    <location>
        <position position="1"/>
    </location>
</feature>
<protein>
    <submittedName>
        <fullName evidence="1">Sugar transferase</fullName>
    </submittedName>
</protein>
<keyword evidence="1" id="KW-0808">Transferase</keyword>
<dbReference type="EMBL" id="AANNON010000033">
    <property type="protein sequence ID" value="EDP6656794.1"/>
    <property type="molecule type" value="Genomic_DNA"/>
</dbReference>
<name>A0A6F9LCW0_CAMJU</name>
<comment type="caution">
    <text evidence="1">The sequence shown here is derived from an EMBL/GenBank/DDBJ whole genome shotgun (WGS) entry which is preliminary data.</text>
</comment>
<evidence type="ECO:0000313" key="1">
    <source>
        <dbReference type="EMBL" id="EDP6656794.1"/>
    </source>
</evidence>